<evidence type="ECO:0000313" key="8">
    <source>
        <dbReference type="Proteomes" id="UP000319353"/>
    </source>
</evidence>
<dbReference type="HAMAP" id="MF_00735">
    <property type="entry name" value="Methyltr_PrmA"/>
    <property type="match status" value="1"/>
</dbReference>
<reference evidence="7 8" key="1">
    <citation type="journal article" date="2019" name="Nat. Microbiol.">
        <title>Mediterranean grassland soil C-N compound turnover is dependent on rainfall and depth, and is mediated by genomically divergent microorganisms.</title>
        <authorList>
            <person name="Diamond S."/>
            <person name="Andeer P.F."/>
            <person name="Li Z."/>
            <person name="Crits-Christoph A."/>
            <person name="Burstein D."/>
            <person name="Anantharaman K."/>
            <person name="Lane K.R."/>
            <person name="Thomas B.C."/>
            <person name="Pan C."/>
            <person name="Northen T.R."/>
            <person name="Banfield J.F."/>
        </authorList>
    </citation>
    <scope>NUCLEOTIDE SEQUENCE [LARGE SCALE GENOMIC DNA]</scope>
    <source>
        <strain evidence="7">NP_4</strain>
    </source>
</reference>
<comment type="caution">
    <text evidence="7">The sequence shown here is derived from an EMBL/GenBank/DDBJ whole genome shotgun (WGS) entry which is preliminary data.</text>
</comment>
<keyword evidence="5 6" id="KW-0949">S-adenosyl-L-methionine</keyword>
<feature type="binding site" evidence="6">
    <location>
        <position position="182"/>
    </location>
    <ligand>
        <name>S-adenosyl-L-methionine</name>
        <dbReference type="ChEBI" id="CHEBI:59789"/>
    </ligand>
</feature>
<accession>A0A537L4Z0</accession>
<dbReference type="GO" id="GO:0005737">
    <property type="term" value="C:cytoplasm"/>
    <property type="evidence" value="ECO:0007669"/>
    <property type="project" value="UniProtKB-SubCell"/>
</dbReference>
<dbReference type="InterPro" id="IPR004498">
    <property type="entry name" value="Ribosomal_PrmA_MeTrfase"/>
</dbReference>
<keyword evidence="4 6" id="KW-0808">Transferase</keyword>
<dbReference type="Pfam" id="PF06325">
    <property type="entry name" value="PrmA"/>
    <property type="match status" value="1"/>
</dbReference>
<dbReference type="SUPFAM" id="SSF53335">
    <property type="entry name" value="S-adenosyl-L-methionine-dependent methyltransferases"/>
    <property type="match status" value="1"/>
</dbReference>
<dbReference type="NCBIfam" id="TIGR00406">
    <property type="entry name" value="prmA"/>
    <property type="match status" value="1"/>
</dbReference>
<dbReference type="Gene3D" id="3.40.50.150">
    <property type="entry name" value="Vaccinia Virus protein VP39"/>
    <property type="match status" value="1"/>
</dbReference>
<feature type="binding site" evidence="6">
    <location>
        <position position="225"/>
    </location>
    <ligand>
        <name>S-adenosyl-L-methionine</name>
        <dbReference type="ChEBI" id="CHEBI:59789"/>
    </ligand>
</feature>
<evidence type="ECO:0000256" key="2">
    <source>
        <dbReference type="ARBA" id="ARBA00022490"/>
    </source>
</evidence>
<dbReference type="GO" id="GO:0032259">
    <property type="term" value="P:methylation"/>
    <property type="evidence" value="ECO:0007669"/>
    <property type="project" value="UniProtKB-KW"/>
</dbReference>
<comment type="catalytic activity">
    <reaction evidence="6">
        <text>L-lysyl-[protein] + 3 S-adenosyl-L-methionine = N(6),N(6),N(6)-trimethyl-L-lysyl-[protein] + 3 S-adenosyl-L-homocysteine + 3 H(+)</text>
        <dbReference type="Rhea" id="RHEA:54192"/>
        <dbReference type="Rhea" id="RHEA-COMP:9752"/>
        <dbReference type="Rhea" id="RHEA-COMP:13826"/>
        <dbReference type="ChEBI" id="CHEBI:15378"/>
        <dbReference type="ChEBI" id="CHEBI:29969"/>
        <dbReference type="ChEBI" id="CHEBI:57856"/>
        <dbReference type="ChEBI" id="CHEBI:59789"/>
        <dbReference type="ChEBI" id="CHEBI:61961"/>
    </reaction>
</comment>
<dbReference type="GO" id="GO:0016279">
    <property type="term" value="F:protein-lysine N-methyltransferase activity"/>
    <property type="evidence" value="ECO:0007669"/>
    <property type="project" value="RHEA"/>
</dbReference>
<dbReference type="Proteomes" id="UP000319353">
    <property type="component" value="Unassembled WGS sequence"/>
</dbReference>
<keyword evidence="3 6" id="KW-0489">Methyltransferase</keyword>
<evidence type="ECO:0000256" key="6">
    <source>
        <dbReference type="HAMAP-Rule" id="MF_00735"/>
    </source>
</evidence>
<keyword evidence="2 6" id="KW-0963">Cytoplasm</keyword>
<keyword evidence="7" id="KW-0689">Ribosomal protein</keyword>
<dbReference type="EC" id="2.1.1.-" evidence="6"/>
<name>A0A537L4Z0_9BACT</name>
<dbReference type="GO" id="GO:0005840">
    <property type="term" value="C:ribosome"/>
    <property type="evidence" value="ECO:0007669"/>
    <property type="project" value="UniProtKB-KW"/>
</dbReference>
<comment type="similarity">
    <text evidence="1 6">Belongs to the methyltransferase superfamily. PrmA family.</text>
</comment>
<evidence type="ECO:0000313" key="7">
    <source>
        <dbReference type="EMBL" id="TMJ03069.1"/>
    </source>
</evidence>
<comment type="function">
    <text evidence="6">Methylates ribosomal protein L11.</text>
</comment>
<comment type="subcellular location">
    <subcellularLocation>
        <location evidence="6">Cytoplasm</location>
    </subcellularLocation>
</comment>
<dbReference type="AlphaFoldDB" id="A0A537L4Z0"/>
<feature type="binding site" evidence="6">
    <location>
        <position position="160"/>
    </location>
    <ligand>
        <name>S-adenosyl-L-methionine</name>
        <dbReference type="ChEBI" id="CHEBI:59789"/>
    </ligand>
</feature>
<evidence type="ECO:0000256" key="4">
    <source>
        <dbReference type="ARBA" id="ARBA00022679"/>
    </source>
</evidence>
<dbReference type="CDD" id="cd02440">
    <property type="entry name" value="AdoMet_MTases"/>
    <property type="match status" value="1"/>
</dbReference>
<evidence type="ECO:0000256" key="3">
    <source>
        <dbReference type="ARBA" id="ARBA00022603"/>
    </source>
</evidence>
<evidence type="ECO:0000256" key="5">
    <source>
        <dbReference type="ARBA" id="ARBA00022691"/>
    </source>
</evidence>
<feature type="binding site" evidence="6">
    <location>
        <position position="139"/>
    </location>
    <ligand>
        <name>S-adenosyl-L-methionine</name>
        <dbReference type="ChEBI" id="CHEBI:59789"/>
    </ligand>
</feature>
<dbReference type="PIRSF" id="PIRSF000401">
    <property type="entry name" value="RPL11_MTase"/>
    <property type="match status" value="1"/>
</dbReference>
<sequence length="303" mass="32264">MKWVEITVTTAPQAVEAVANILLECRTGGVEEAYPSPGLVRLRGYLPVGPAAEVILAAIEQRIRALPGFGLEIEPGRIETTVVEDSGWAHAWKNHFKPFAVGRRLWVTPTWHNAPPPSPRIVIELDPGMAFGSGLHASTQLCLTVLEDRLQRGARVFDIGTGSGILSIAAAKLGAGAVLAVDLDPVAVDVARQNVAYNGVADRVEVREGDLLSGIASQADVILANLTADIHLDFLPAVPAHTIRGGLIVASGIVSDRQIEVEAVARACGLHVEEVRRDAEWRCLVLRGTGDQGPGTRHPQAEP</sequence>
<organism evidence="7 8">
    <name type="scientific">Candidatus Segetimicrobium genomatis</name>
    <dbReference type="NCBI Taxonomy" id="2569760"/>
    <lineage>
        <taxon>Bacteria</taxon>
        <taxon>Bacillati</taxon>
        <taxon>Candidatus Sysuimicrobiota</taxon>
        <taxon>Candidatus Sysuimicrobiia</taxon>
        <taxon>Candidatus Sysuimicrobiales</taxon>
        <taxon>Candidatus Segetimicrobiaceae</taxon>
        <taxon>Candidatus Segetimicrobium</taxon>
    </lineage>
</organism>
<gene>
    <name evidence="6 7" type="primary">prmA</name>
    <name evidence="7" type="ORF">E6H01_05930</name>
</gene>
<dbReference type="PANTHER" id="PTHR43648">
    <property type="entry name" value="ELECTRON TRANSFER FLAVOPROTEIN BETA SUBUNIT LYSINE METHYLTRANSFERASE"/>
    <property type="match status" value="1"/>
</dbReference>
<proteinExistence type="inferred from homology"/>
<protein>
    <recommendedName>
        <fullName evidence="6">Ribosomal protein L11 methyltransferase</fullName>
        <shortName evidence="6">L11 Mtase</shortName>
        <ecNumber evidence="6">2.1.1.-</ecNumber>
    </recommendedName>
</protein>
<dbReference type="EMBL" id="VBAL01000065">
    <property type="protein sequence ID" value="TMJ03069.1"/>
    <property type="molecule type" value="Genomic_DNA"/>
</dbReference>
<dbReference type="InterPro" id="IPR050078">
    <property type="entry name" value="Ribosomal_L11_MeTrfase_PrmA"/>
</dbReference>
<dbReference type="PANTHER" id="PTHR43648:SF1">
    <property type="entry name" value="ELECTRON TRANSFER FLAVOPROTEIN BETA SUBUNIT LYSINE METHYLTRANSFERASE"/>
    <property type="match status" value="1"/>
</dbReference>
<dbReference type="InterPro" id="IPR029063">
    <property type="entry name" value="SAM-dependent_MTases_sf"/>
</dbReference>
<keyword evidence="7" id="KW-0687">Ribonucleoprotein</keyword>
<evidence type="ECO:0000256" key="1">
    <source>
        <dbReference type="ARBA" id="ARBA00009741"/>
    </source>
</evidence>